<evidence type="ECO:0000313" key="1">
    <source>
        <dbReference type="EMBL" id="MCM2531965.1"/>
    </source>
</evidence>
<keyword evidence="2" id="KW-1185">Reference proteome</keyword>
<proteinExistence type="predicted"/>
<evidence type="ECO:0000313" key="2">
    <source>
        <dbReference type="Proteomes" id="UP001523262"/>
    </source>
</evidence>
<reference evidence="1 2" key="1">
    <citation type="submission" date="2022-06" db="EMBL/GenBank/DDBJ databases">
        <authorList>
            <person name="Jeon C.O."/>
        </authorList>
    </citation>
    <scope>NUCLEOTIDE SEQUENCE [LARGE SCALE GENOMIC DNA]</scope>
    <source>
        <strain evidence="1 2">KCTC 13943</strain>
    </source>
</reference>
<comment type="caution">
    <text evidence="1">The sequence shown here is derived from an EMBL/GenBank/DDBJ whole genome shotgun (WGS) entry which is preliminary data.</text>
</comment>
<accession>A0ABT0W788</accession>
<name>A0ABT0W788_9BACI</name>
<protein>
    <submittedName>
        <fullName evidence="1">Uncharacterized protein</fullName>
    </submittedName>
</protein>
<sequence length="65" mass="7534">MDILMPGQDTLYKLRWNPSSAVTNGYASHQYATDIGWVSKQVNQIYNLYTSLDSYKLTLEIPQYK</sequence>
<dbReference type="Proteomes" id="UP001523262">
    <property type="component" value="Unassembled WGS sequence"/>
</dbReference>
<gene>
    <name evidence="1" type="ORF">NDK43_05610</name>
</gene>
<organism evidence="1 2">
    <name type="scientific">Neobacillus pocheonensis</name>
    <dbReference type="NCBI Taxonomy" id="363869"/>
    <lineage>
        <taxon>Bacteria</taxon>
        <taxon>Bacillati</taxon>
        <taxon>Bacillota</taxon>
        <taxon>Bacilli</taxon>
        <taxon>Bacillales</taxon>
        <taxon>Bacillaceae</taxon>
        <taxon>Neobacillus</taxon>
    </lineage>
</organism>
<dbReference type="EMBL" id="JAMQCR010000001">
    <property type="protein sequence ID" value="MCM2531965.1"/>
    <property type="molecule type" value="Genomic_DNA"/>
</dbReference>